<feature type="region of interest" description="Disordered" evidence="1">
    <location>
        <begin position="1"/>
        <end position="24"/>
    </location>
</feature>
<proteinExistence type="predicted"/>
<evidence type="ECO:0000256" key="1">
    <source>
        <dbReference type="SAM" id="MobiDB-lite"/>
    </source>
</evidence>
<evidence type="ECO:0000313" key="3">
    <source>
        <dbReference type="Proteomes" id="UP001492380"/>
    </source>
</evidence>
<comment type="caution">
    <text evidence="2">The sequence shown here is derived from an EMBL/GenBank/DDBJ whole genome shotgun (WGS) entry which is preliminary data.</text>
</comment>
<gene>
    <name evidence="2" type="ORF">HDK90DRAFT_511094</name>
</gene>
<protein>
    <submittedName>
        <fullName evidence="2">Uncharacterized protein</fullName>
    </submittedName>
</protein>
<dbReference type="EMBL" id="JBBWRZ010000005">
    <property type="protein sequence ID" value="KAK8235983.1"/>
    <property type="molecule type" value="Genomic_DNA"/>
</dbReference>
<sequence>MLPLLQPARPKFPPSRHNVPASPSPAYDCAVRHPVFFTCALRKPPFALPHDETMNPVARGYISENQNQKKQTKL</sequence>
<evidence type="ECO:0000313" key="2">
    <source>
        <dbReference type="EMBL" id="KAK8235983.1"/>
    </source>
</evidence>
<reference evidence="2 3" key="1">
    <citation type="submission" date="2024-04" db="EMBL/GenBank/DDBJ databases">
        <title>Phyllosticta paracitricarpa is synonymous to the EU quarantine fungus P. citricarpa based on phylogenomic analyses.</title>
        <authorList>
            <consortium name="Lawrence Berkeley National Laboratory"/>
            <person name="Van Ingen-Buijs V.A."/>
            <person name="Van Westerhoven A.C."/>
            <person name="Haridas S."/>
            <person name="Skiadas P."/>
            <person name="Martin F."/>
            <person name="Groenewald J.Z."/>
            <person name="Crous P.W."/>
            <person name="Seidl M.F."/>
        </authorList>
    </citation>
    <scope>NUCLEOTIDE SEQUENCE [LARGE SCALE GENOMIC DNA]</scope>
    <source>
        <strain evidence="2 3">CBS 123374</strain>
    </source>
</reference>
<organism evidence="2 3">
    <name type="scientific">Phyllosticta capitalensis</name>
    <dbReference type="NCBI Taxonomy" id="121624"/>
    <lineage>
        <taxon>Eukaryota</taxon>
        <taxon>Fungi</taxon>
        <taxon>Dikarya</taxon>
        <taxon>Ascomycota</taxon>
        <taxon>Pezizomycotina</taxon>
        <taxon>Dothideomycetes</taxon>
        <taxon>Dothideomycetes incertae sedis</taxon>
        <taxon>Botryosphaeriales</taxon>
        <taxon>Phyllostictaceae</taxon>
        <taxon>Phyllosticta</taxon>
    </lineage>
</organism>
<accession>A0ABR1YRB7</accession>
<name>A0ABR1YRB7_9PEZI</name>
<dbReference type="Proteomes" id="UP001492380">
    <property type="component" value="Unassembled WGS sequence"/>
</dbReference>
<keyword evidence="3" id="KW-1185">Reference proteome</keyword>